<name>A0A6A6THX7_9PLEO</name>
<dbReference type="PANTHER" id="PTHR46052">
    <property type="entry name" value="PHOSDUCIN-LIKE PROTEIN"/>
    <property type="match status" value="1"/>
</dbReference>
<dbReference type="InterPro" id="IPR051499">
    <property type="entry name" value="Phosducin-like_reg"/>
</dbReference>
<evidence type="ECO:0000256" key="1">
    <source>
        <dbReference type="ARBA" id="ARBA00009686"/>
    </source>
</evidence>
<dbReference type="OrthoDB" id="70588at2759"/>
<dbReference type="PANTHER" id="PTHR46052:SF1">
    <property type="entry name" value="PHOSDUCIN-LIKE PROTEIN"/>
    <property type="match status" value="1"/>
</dbReference>
<protein>
    <recommendedName>
        <fullName evidence="3">Phosducin domain-containing protein</fullName>
    </recommendedName>
</protein>
<feature type="non-terminal residue" evidence="4">
    <location>
        <position position="1"/>
    </location>
</feature>
<feature type="region of interest" description="Disordered" evidence="2">
    <location>
        <begin position="94"/>
        <end position="123"/>
    </location>
</feature>
<comment type="similarity">
    <text evidence="1">Belongs to the phosducin family.</text>
</comment>
<evidence type="ECO:0000313" key="5">
    <source>
        <dbReference type="Proteomes" id="UP000799324"/>
    </source>
</evidence>
<dbReference type="InterPro" id="IPR036249">
    <property type="entry name" value="Thioredoxin-like_sf"/>
</dbReference>
<dbReference type="InterPro" id="IPR001200">
    <property type="entry name" value="Phosducin"/>
</dbReference>
<dbReference type="AlphaFoldDB" id="A0A6A6THX7"/>
<dbReference type="Gene3D" id="3.40.30.10">
    <property type="entry name" value="Glutaredoxin"/>
    <property type="match status" value="1"/>
</dbReference>
<proteinExistence type="inferred from homology"/>
<dbReference type="SUPFAM" id="SSF52833">
    <property type="entry name" value="Thioredoxin-like"/>
    <property type="match status" value="1"/>
</dbReference>
<keyword evidence="5" id="KW-1185">Reference proteome</keyword>
<organism evidence="4 5">
    <name type="scientific">Lophiostoma macrostomum CBS 122681</name>
    <dbReference type="NCBI Taxonomy" id="1314788"/>
    <lineage>
        <taxon>Eukaryota</taxon>
        <taxon>Fungi</taxon>
        <taxon>Dikarya</taxon>
        <taxon>Ascomycota</taxon>
        <taxon>Pezizomycotina</taxon>
        <taxon>Dothideomycetes</taxon>
        <taxon>Pleosporomycetidae</taxon>
        <taxon>Pleosporales</taxon>
        <taxon>Lophiostomataceae</taxon>
        <taxon>Lophiostoma</taxon>
    </lineage>
</organism>
<feature type="compositionally biased region" description="Polar residues" evidence="2">
    <location>
        <begin position="101"/>
        <end position="110"/>
    </location>
</feature>
<evidence type="ECO:0000259" key="3">
    <source>
        <dbReference type="Pfam" id="PF02114"/>
    </source>
</evidence>
<sequence length="276" mass="31087">STMNAAQQEFNELIRDKDRDSRHPEDRRDDSDHSDLDDAGPDYYPEKTDTDDELDLPQDMRSSNYYLPSIRSDANTGPKGVIADAHSFEQAKKQARRFTWKKNSPPTTYHATAYHDEKAGSDVDSEDSFMQQWRENRLRELQTVGQRIRSRTTSPTGRTYGKLQTVDGAGYLEAIDPKNAGNTVVVVLIYDDRVCPPPASDISAEVENIVAKLAKEHKTTRFVKLHCDDAGMELAGVPAVIAYKNDRLFANLTPLLDELPRDSHLTSVSVESVFLR</sequence>
<feature type="compositionally biased region" description="Basic and acidic residues" evidence="2">
    <location>
        <begin position="12"/>
        <end position="36"/>
    </location>
</feature>
<accession>A0A6A6THX7</accession>
<dbReference type="GO" id="GO:0008277">
    <property type="term" value="P:regulation of G protein-coupled receptor signaling pathway"/>
    <property type="evidence" value="ECO:0007669"/>
    <property type="project" value="InterPro"/>
</dbReference>
<feature type="compositionally biased region" description="Polar residues" evidence="2">
    <location>
        <begin position="1"/>
        <end position="10"/>
    </location>
</feature>
<feature type="region of interest" description="Disordered" evidence="2">
    <location>
        <begin position="1"/>
        <end position="63"/>
    </location>
</feature>
<gene>
    <name evidence="4" type="ORF">K491DRAFT_590696</name>
</gene>
<dbReference type="Pfam" id="PF02114">
    <property type="entry name" value="Phosducin"/>
    <property type="match status" value="1"/>
</dbReference>
<reference evidence="4" key="1">
    <citation type="journal article" date="2020" name="Stud. Mycol.">
        <title>101 Dothideomycetes genomes: a test case for predicting lifestyles and emergence of pathogens.</title>
        <authorList>
            <person name="Haridas S."/>
            <person name="Albert R."/>
            <person name="Binder M."/>
            <person name="Bloem J."/>
            <person name="Labutti K."/>
            <person name="Salamov A."/>
            <person name="Andreopoulos B."/>
            <person name="Baker S."/>
            <person name="Barry K."/>
            <person name="Bills G."/>
            <person name="Bluhm B."/>
            <person name="Cannon C."/>
            <person name="Castanera R."/>
            <person name="Culley D."/>
            <person name="Daum C."/>
            <person name="Ezra D."/>
            <person name="Gonzalez J."/>
            <person name="Henrissat B."/>
            <person name="Kuo A."/>
            <person name="Liang C."/>
            <person name="Lipzen A."/>
            <person name="Lutzoni F."/>
            <person name="Magnuson J."/>
            <person name="Mondo S."/>
            <person name="Nolan M."/>
            <person name="Ohm R."/>
            <person name="Pangilinan J."/>
            <person name="Park H.-J."/>
            <person name="Ramirez L."/>
            <person name="Alfaro M."/>
            <person name="Sun H."/>
            <person name="Tritt A."/>
            <person name="Yoshinaga Y."/>
            <person name="Zwiers L.-H."/>
            <person name="Turgeon B."/>
            <person name="Goodwin S."/>
            <person name="Spatafora J."/>
            <person name="Crous P."/>
            <person name="Grigoriev I."/>
        </authorList>
    </citation>
    <scope>NUCLEOTIDE SEQUENCE</scope>
    <source>
        <strain evidence="4">CBS 122681</strain>
    </source>
</reference>
<dbReference type="InterPro" id="IPR024253">
    <property type="entry name" value="Phosducin_thioredoxin-like_dom"/>
</dbReference>
<feature type="domain" description="Phosducin" evidence="3">
    <location>
        <begin position="126"/>
        <end position="272"/>
    </location>
</feature>
<evidence type="ECO:0000256" key="2">
    <source>
        <dbReference type="SAM" id="MobiDB-lite"/>
    </source>
</evidence>
<dbReference type="Proteomes" id="UP000799324">
    <property type="component" value="Unassembled WGS sequence"/>
</dbReference>
<evidence type="ECO:0000313" key="4">
    <source>
        <dbReference type="EMBL" id="KAF2659605.1"/>
    </source>
</evidence>
<dbReference type="EMBL" id="MU004305">
    <property type="protein sequence ID" value="KAF2659605.1"/>
    <property type="molecule type" value="Genomic_DNA"/>
</dbReference>
<dbReference type="CDD" id="cd02987">
    <property type="entry name" value="Phd_like_Phd"/>
    <property type="match status" value="1"/>
</dbReference>